<dbReference type="SUPFAM" id="SSF53474">
    <property type="entry name" value="alpha/beta-Hydrolases"/>
    <property type="match status" value="1"/>
</dbReference>
<keyword evidence="3" id="KW-0732">Signal</keyword>
<evidence type="ECO:0000256" key="1">
    <source>
        <dbReference type="ARBA" id="ARBA00005964"/>
    </source>
</evidence>
<evidence type="ECO:0000313" key="7">
    <source>
        <dbReference type="Proteomes" id="UP001501705"/>
    </source>
</evidence>
<evidence type="ECO:0000256" key="3">
    <source>
        <dbReference type="RuleBase" id="RU361235"/>
    </source>
</evidence>
<dbReference type="InterPro" id="IPR050309">
    <property type="entry name" value="Type-B_Carboxylest/Lipase"/>
</dbReference>
<name>A0ABN2DNS0_9ACTN</name>
<dbReference type="PROSITE" id="PS00122">
    <property type="entry name" value="CARBOXYLESTERASE_B_1"/>
    <property type="match status" value="1"/>
</dbReference>
<feature type="chain" id="PRO_5044992737" description="Carboxylic ester hydrolase" evidence="3">
    <location>
        <begin position="31"/>
        <end position="550"/>
    </location>
</feature>
<dbReference type="PANTHER" id="PTHR11559">
    <property type="entry name" value="CARBOXYLESTERASE"/>
    <property type="match status" value="1"/>
</dbReference>
<accession>A0ABN2DNS0</accession>
<gene>
    <name evidence="6" type="ORF">GCM10009804_43120</name>
</gene>
<sequence length="550" mass="57261">MHTRLDPMIRSLLSAALSLLIVLPGGTVQAAGAVQTGGVVPTGGTVQAGGAAHPGPAVVRIADGLLRGATGASTVTFQGIPYAAPPVGAARWTAPRPPAPWSGVRDATKPTPYCPQTGGDGQPLSGTSEDCLYLHITVPKAVASKPRPVMVWSHGGGFSSGSGSQHVPTSLATEGDVIVVTVDFRIGVFGNFGLSGLPGSGTFGLQDQQAALRWVRKNIGAFGGDARNVTLFGESGGGVGTCGLLTSPGTRGLVDRAIMQSGSCLLNWPRNGLGMGIPAGSFWQPAAQVRRTGRAAAARLGCRGTSAAVLHCLRTLDTAKVFTESNAFGSVAYGNPTLPLEPGKALQLGLFPRIPVLSGHTKDEARAIAAVAELLGDPVTARNYPTRLKEAFGPRARAVQAAYPVSAYRGKRAAALAWSAMDTDRVWACTQQATTAAFARHTTAYAYEFADPAAPGYLPFPAGFPTGSSHGSELNYLFNAAGGPPYWLTPAQERLAGQLRRYWTNFARTGNPNGPGTPNWPQWPSTQVLAPGATHPLDDRGNHHCDLWNR</sequence>
<dbReference type="EC" id="3.1.1.-" evidence="3"/>
<feature type="compositionally biased region" description="Basic and acidic residues" evidence="4">
    <location>
        <begin position="536"/>
        <end position="550"/>
    </location>
</feature>
<dbReference type="Pfam" id="PF00135">
    <property type="entry name" value="COesterase"/>
    <property type="match status" value="1"/>
</dbReference>
<dbReference type="InterPro" id="IPR019826">
    <property type="entry name" value="Carboxylesterase_B_AS"/>
</dbReference>
<feature type="region of interest" description="Disordered" evidence="4">
    <location>
        <begin position="507"/>
        <end position="550"/>
    </location>
</feature>
<evidence type="ECO:0000256" key="4">
    <source>
        <dbReference type="SAM" id="MobiDB-lite"/>
    </source>
</evidence>
<organism evidence="6 7">
    <name type="scientific">Kribbella hippodromi</name>
    <dbReference type="NCBI Taxonomy" id="434347"/>
    <lineage>
        <taxon>Bacteria</taxon>
        <taxon>Bacillati</taxon>
        <taxon>Actinomycetota</taxon>
        <taxon>Actinomycetes</taxon>
        <taxon>Propionibacteriales</taxon>
        <taxon>Kribbellaceae</taxon>
        <taxon>Kribbella</taxon>
    </lineage>
</organism>
<comment type="caution">
    <text evidence="6">The sequence shown here is derived from an EMBL/GenBank/DDBJ whole genome shotgun (WGS) entry which is preliminary data.</text>
</comment>
<dbReference type="Proteomes" id="UP001501705">
    <property type="component" value="Unassembled WGS sequence"/>
</dbReference>
<evidence type="ECO:0000259" key="5">
    <source>
        <dbReference type="Pfam" id="PF00135"/>
    </source>
</evidence>
<feature type="compositionally biased region" description="Low complexity" evidence="4">
    <location>
        <begin position="509"/>
        <end position="519"/>
    </location>
</feature>
<dbReference type="InterPro" id="IPR002018">
    <property type="entry name" value="CarbesteraseB"/>
</dbReference>
<comment type="similarity">
    <text evidence="1 3">Belongs to the type-B carboxylesterase/lipase family.</text>
</comment>
<evidence type="ECO:0000256" key="2">
    <source>
        <dbReference type="ARBA" id="ARBA00022801"/>
    </source>
</evidence>
<reference evidence="6 7" key="1">
    <citation type="journal article" date="2019" name="Int. J. Syst. Evol. Microbiol.">
        <title>The Global Catalogue of Microorganisms (GCM) 10K type strain sequencing project: providing services to taxonomists for standard genome sequencing and annotation.</title>
        <authorList>
            <consortium name="The Broad Institute Genomics Platform"/>
            <consortium name="The Broad Institute Genome Sequencing Center for Infectious Disease"/>
            <person name="Wu L."/>
            <person name="Ma J."/>
        </authorList>
    </citation>
    <scope>NUCLEOTIDE SEQUENCE [LARGE SCALE GENOMIC DNA]</scope>
    <source>
        <strain evidence="6 7">JCM 15572</strain>
    </source>
</reference>
<keyword evidence="7" id="KW-1185">Reference proteome</keyword>
<dbReference type="EMBL" id="BAAAPH010000013">
    <property type="protein sequence ID" value="GAA1581901.1"/>
    <property type="molecule type" value="Genomic_DNA"/>
</dbReference>
<proteinExistence type="inferred from homology"/>
<feature type="domain" description="Carboxylesterase type B" evidence="5">
    <location>
        <begin position="57"/>
        <end position="524"/>
    </location>
</feature>
<protein>
    <recommendedName>
        <fullName evidence="3">Carboxylic ester hydrolase</fullName>
        <ecNumber evidence="3">3.1.1.-</ecNumber>
    </recommendedName>
</protein>
<dbReference type="Gene3D" id="3.40.50.1820">
    <property type="entry name" value="alpha/beta hydrolase"/>
    <property type="match status" value="1"/>
</dbReference>
<feature type="signal peptide" evidence="3">
    <location>
        <begin position="1"/>
        <end position="30"/>
    </location>
</feature>
<keyword evidence="2 3" id="KW-0378">Hydrolase</keyword>
<dbReference type="InterPro" id="IPR029058">
    <property type="entry name" value="AB_hydrolase_fold"/>
</dbReference>
<evidence type="ECO:0000313" key="6">
    <source>
        <dbReference type="EMBL" id="GAA1581901.1"/>
    </source>
</evidence>